<dbReference type="GO" id="GO:1990269">
    <property type="term" value="F:RNA polymerase II C-terminal domain phosphoserine binding"/>
    <property type="evidence" value="ECO:0007669"/>
    <property type="project" value="TreeGrafter"/>
</dbReference>
<feature type="region of interest" description="Disordered" evidence="5">
    <location>
        <begin position="1"/>
        <end position="105"/>
    </location>
</feature>
<evidence type="ECO:0000313" key="7">
    <source>
        <dbReference type="EMBL" id="PKA58442.1"/>
    </source>
</evidence>
<name>A0A2I0ASD0_9ASPA</name>
<dbReference type="Proteomes" id="UP000236161">
    <property type="component" value="Unassembled WGS sequence"/>
</dbReference>
<keyword evidence="2" id="KW-0805">Transcription regulation</keyword>
<dbReference type="InterPro" id="IPR036128">
    <property type="entry name" value="Plus3-like_sf"/>
</dbReference>
<evidence type="ECO:0000256" key="1">
    <source>
        <dbReference type="ARBA" id="ARBA00004123"/>
    </source>
</evidence>
<feature type="compositionally biased region" description="Basic and acidic residues" evidence="5">
    <location>
        <begin position="164"/>
        <end position="176"/>
    </location>
</feature>
<feature type="compositionally biased region" description="Basic and acidic residues" evidence="5">
    <location>
        <begin position="65"/>
        <end position="86"/>
    </location>
</feature>
<dbReference type="GO" id="GO:0016593">
    <property type="term" value="C:Cdc73/Paf1 complex"/>
    <property type="evidence" value="ECO:0007669"/>
    <property type="project" value="TreeGrafter"/>
</dbReference>
<accession>A0A2I0ASD0</accession>
<protein>
    <recommendedName>
        <fullName evidence="6">Plus3 domain-containing protein</fullName>
    </recommendedName>
</protein>
<proteinExistence type="predicted"/>
<dbReference type="PROSITE" id="PS51360">
    <property type="entry name" value="PLUS3"/>
    <property type="match status" value="1"/>
</dbReference>
<dbReference type="PANTHER" id="PTHR13115:SF8">
    <property type="entry name" value="RNA POLYMERASE-ASSOCIATED PROTEIN RTF1 HOMOLOG"/>
    <property type="match status" value="1"/>
</dbReference>
<dbReference type="Gene3D" id="3.90.70.200">
    <property type="entry name" value="Plus-3 domain"/>
    <property type="match status" value="1"/>
</dbReference>
<reference evidence="7 8" key="1">
    <citation type="journal article" date="2017" name="Nature">
        <title>The Apostasia genome and the evolution of orchids.</title>
        <authorList>
            <person name="Zhang G.Q."/>
            <person name="Liu K.W."/>
            <person name="Li Z."/>
            <person name="Lohaus R."/>
            <person name="Hsiao Y.Y."/>
            <person name="Niu S.C."/>
            <person name="Wang J.Y."/>
            <person name="Lin Y.C."/>
            <person name="Xu Q."/>
            <person name="Chen L.J."/>
            <person name="Yoshida K."/>
            <person name="Fujiwara S."/>
            <person name="Wang Z.W."/>
            <person name="Zhang Y.Q."/>
            <person name="Mitsuda N."/>
            <person name="Wang M."/>
            <person name="Liu G.H."/>
            <person name="Pecoraro L."/>
            <person name="Huang H.X."/>
            <person name="Xiao X.J."/>
            <person name="Lin M."/>
            <person name="Wu X.Y."/>
            <person name="Wu W.L."/>
            <person name="Chen Y.Y."/>
            <person name="Chang S.B."/>
            <person name="Sakamoto S."/>
            <person name="Ohme-Takagi M."/>
            <person name="Yagi M."/>
            <person name="Zeng S.J."/>
            <person name="Shen C.Y."/>
            <person name="Yeh C.M."/>
            <person name="Luo Y.B."/>
            <person name="Tsai W.C."/>
            <person name="Van de Peer Y."/>
            <person name="Liu Z.J."/>
        </authorList>
    </citation>
    <scope>NUCLEOTIDE SEQUENCE [LARGE SCALE GENOMIC DNA]</scope>
    <source>
        <strain evidence="8">cv. Shenzhen</strain>
        <tissue evidence="7">Stem</tissue>
    </source>
</reference>
<keyword evidence="4" id="KW-0539">Nucleus</keyword>
<dbReference type="OrthoDB" id="166375at2759"/>
<feature type="domain" description="Plus3" evidence="6">
    <location>
        <begin position="247"/>
        <end position="382"/>
    </location>
</feature>
<dbReference type="Pfam" id="PF03126">
    <property type="entry name" value="Plus-3"/>
    <property type="match status" value="1"/>
</dbReference>
<dbReference type="SMART" id="SM00719">
    <property type="entry name" value="Plus3"/>
    <property type="match status" value="1"/>
</dbReference>
<evidence type="ECO:0000313" key="8">
    <source>
        <dbReference type="Proteomes" id="UP000236161"/>
    </source>
</evidence>
<evidence type="ECO:0000256" key="4">
    <source>
        <dbReference type="ARBA" id="ARBA00023242"/>
    </source>
</evidence>
<sequence length="635" mass="71297">MADLEDMLLEAAGRTSKSSRKSKSHRHARWNQEGPCSDASDSDEDDGNKRLLKGNHSSSSFPVKKRYETSRKDQDVYSDYNDKSSGDDSDSAPSVGSDLYKDDRDKEELAKMSELAREMILAERSTKIDDYRLKKRARESSSNAEKVSMKESPPPLPSRTRPSLRSDKASAKSDALNELRLKRMKQQGSDSYRKFNEFTGGTGIIFNETTNLSESEGGSSTDGNEDKFNEYNDAGDNVDDLLTSSPPLGFDDVKDITIRRSKLVKWFMEPFFEDIIVGCFVRVGIAQTRAGPKYQLCLVKSVDASDPERQYKLEGRTTHKWLNCTWGNEATAARWQMAVVSDSPPLEDEFAEWIAEVERSGGKMPNLQDVNNKKMEIYKLSNFVYSAAMVKQMLEEKKSASNRPRNFAAEKDRLRKEIELAETLGDDFEVKRLRTKMKELEELSRQSKLQDVKAIRLAEMNKRNRAQNFRNASERKPVNTSLKAGEEGYDPFSRRWTRSSNYYLSKPGSVSGEVDGSDQNSNIIASSDATNVISPANIAKVGTEATEATPDSEKLVDTNAPVDKGTESNFLHNFDLPISLAALQAFGGPHGVSLGYMSRKQRIEATIGYKVPENDGKRHSLTLTVSDYKRRRGLL</sequence>
<dbReference type="PANTHER" id="PTHR13115">
    <property type="entry name" value="RNA POLYMERASE-ASSOCIATED PROTEIN RTF1 HOMOLOG"/>
    <property type="match status" value="1"/>
</dbReference>
<dbReference type="SUPFAM" id="SSF159042">
    <property type="entry name" value="Plus3-like"/>
    <property type="match status" value="1"/>
</dbReference>
<evidence type="ECO:0000256" key="5">
    <source>
        <dbReference type="SAM" id="MobiDB-lite"/>
    </source>
</evidence>
<dbReference type="InterPro" id="IPR004343">
    <property type="entry name" value="Plus-3_dom"/>
</dbReference>
<dbReference type="STRING" id="1088818.A0A2I0ASD0"/>
<evidence type="ECO:0000256" key="3">
    <source>
        <dbReference type="ARBA" id="ARBA00023163"/>
    </source>
</evidence>
<dbReference type="FunFam" id="3.90.70.200:FF:000003">
    <property type="entry name" value="RNA polymerase-associated protein RTF1"/>
    <property type="match status" value="1"/>
</dbReference>
<evidence type="ECO:0000256" key="2">
    <source>
        <dbReference type="ARBA" id="ARBA00023015"/>
    </source>
</evidence>
<gene>
    <name evidence="7" type="ORF">AXF42_Ash013948</name>
</gene>
<feature type="region of interest" description="Disordered" evidence="5">
    <location>
        <begin position="121"/>
        <end position="176"/>
    </location>
</feature>
<organism evidence="7 8">
    <name type="scientific">Apostasia shenzhenica</name>
    <dbReference type="NCBI Taxonomy" id="1088818"/>
    <lineage>
        <taxon>Eukaryota</taxon>
        <taxon>Viridiplantae</taxon>
        <taxon>Streptophyta</taxon>
        <taxon>Embryophyta</taxon>
        <taxon>Tracheophyta</taxon>
        <taxon>Spermatophyta</taxon>
        <taxon>Magnoliopsida</taxon>
        <taxon>Liliopsida</taxon>
        <taxon>Asparagales</taxon>
        <taxon>Orchidaceae</taxon>
        <taxon>Apostasioideae</taxon>
        <taxon>Apostasia</taxon>
    </lineage>
</organism>
<comment type="subcellular location">
    <subcellularLocation>
        <location evidence="1">Nucleus</location>
    </subcellularLocation>
</comment>
<dbReference type="EMBL" id="KZ451953">
    <property type="protein sequence ID" value="PKA58442.1"/>
    <property type="molecule type" value="Genomic_DNA"/>
</dbReference>
<dbReference type="AlphaFoldDB" id="A0A2I0ASD0"/>
<feature type="compositionally biased region" description="Basic and acidic residues" evidence="5">
    <location>
        <begin position="121"/>
        <end position="132"/>
    </location>
</feature>
<evidence type="ECO:0000259" key="6">
    <source>
        <dbReference type="PROSITE" id="PS51360"/>
    </source>
</evidence>
<keyword evidence="8" id="KW-1185">Reference proteome</keyword>
<feature type="compositionally biased region" description="Basic residues" evidence="5">
    <location>
        <begin position="17"/>
        <end position="29"/>
    </location>
</feature>
<keyword evidence="3" id="KW-0804">Transcription</keyword>
<dbReference type="GO" id="GO:0003677">
    <property type="term" value="F:DNA binding"/>
    <property type="evidence" value="ECO:0007669"/>
    <property type="project" value="InterPro"/>
</dbReference>